<sequence>MRNLMRAVVGLVGLFNIALGMAFLFDPAQAVARFFLTPLGTQGLATVRADFTAFFITGGVFALLGAWREETAPLRVSLSLLGVAIGGRVVSLVLDGAPNTAFPPISVEAGMIAVLLLASRTFAGRAGQ</sequence>
<evidence type="ECO:0000313" key="2">
    <source>
        <dbReference type="EMBL" id="MDX5983592.1"/>
    </source>
</evidence>
<dbReference type="Pfam" id="PF14248">
    <property type="entry name" value="DUF4345"/>
    <property type="match status" value="1"/>
</dbReference>
<dbReference type="EMBL" id="JAWXXV010000001">
    <property type="protein sequence ID" value="MDX5983592.1"/>
    <property type="molecule type" value="Genomic_DNA"/>
</dbReference>
<dbReference type="InterPro" id="IPR025597">
    <property type="entry name" value="DUF4345"/>
</dbReference>
<keyword evidence="1" id="KW-0472">Membrane</keyword>
<name>A0ABU4PKI0_9SPHN</name>
<reference evidence="2 3" key="1">
    <citation type="submission" date="2023-11" db="EMBL/GenBank/DDBJ databases">
        <title>MicrobeMod: A computational toolkit for identifying prokaryotic methylation and restriction-modification with nanopore sequencing.</title>
        <authorList>
            <person name="Crits-Christoph A."/>
            <person name="Kang S.C."/>
            <person name="Lee H."/>
            <person name="Ostrov N."/>
        </authorList>
    </citation>
    <scope>NUCLEOTIDE SEQUENCE [LARGE SCALE GENOMIC DNA]</scope>
    <source>
        <strain evidence="2 3">ATCC 14820</strain>
    </source>
</reference>
<dbReference type="RefSeq" id="WP_010404796.1">
    <property type="nucleotide sequence ID" value="NZ_JAWXXV010000001.1"/>
</dbReference>
<accession>A0ABU4PKI0</accession>
<gene>
    <name evidence="2" type="ORF">SIL82_04910</name>
</gene>
<feature type="transmembrane region" description="Helical" evidence="1">
    <location>
        <begin position="74"/>
        <end position="94"/>
    </location>
</feature>
<comment type="caution">
    <text evidence="2">The sequence shown here is derived from an EMBL/GenBank/DDBJ whole genome shotgun (WGS) entry which is preliminary data.</text>
</comment>
<evidence type="ECO:0000256" key="1">
    <source>
        <dbReference type="SAM" id="Phobius"/>
    </source>
</evidence>
<keyword evidence="3" id="KW-1185">Reference proteome</keyword>
<proteinExistence type="predicted"/>
<dbReference type="Proteomes" id="UP001279660">
    <property type="component" value="Unassembled WGS sequence"/>
</dbReference>
<protein>
    <submittedName>
        <fullName evidence="2">DUF4345 family protein</fullName>
    </submittedName>
</protein>
<keyword evidence="1" id="KW-0812">Transmembrane</keyword>
<feature type="transmembrane region" description="Helical" evidence="1">
    <location>
        <begin position="46"/>
        <end position="67"/>
    </location>
</feature>
<organism evidence="2 3">
    <name type="scientific">Sphingomonas echinoides</name>
    <dbReference type="NCBI Taxonomy" id="59803"/>
    <lineage>
        <taxon>Bacteria</taxon>
        <taxon>Pseudomonadati</taxon>
        <taxon>Pseudomonadota</taxon>
        <taxon>Alphaproteobacteria</taxon>
        <taxon>Sphingomonadales</taxon>
        <taxon>Sphingomonadaceae</taxon>
        <taxon>Sphingomonas</taxon>
    </lineage>
</organism>
<keyword evidence="1" id="KW-1133">Transmembrane helix</keyword>
<evidence type="ECO:0000313" key="3">
    <source>
        <dbReference type="Proteomes" id="UP001279660"/>
    </source>
</evidence>
<feature type="transmembrane region" description="Helical" evidence="1">
    <location>
        <begin position="100"/>
        <end position="118"/>
    </location>
</feature>